<dbReference type="RefSeq" id="WP_136380970.1">
    <property type="nucleotide sequence ID" value="NZ_SLUB01000043.1"/>
</dbReference>
<dbReference type="Pfam" id="PF13076">
    <property type="entry name" value="Fur_reg_FbpA"/>
    <property type="match status" value="1"/>
</dbReference>
<keyword evidence="2" id="KW-1185">Reference proteome</keyword>
<dbReference type="AlphaFoldDB" id="A0A4S3PN89"/>
<name>A0A4S3PN89_9BACI</name>
<sequence length="51" mass="6226">MGNLLRYAVQAKKRDLINKLIKRGIYKKKDKHLYELTLSELEKEHELYHQE</sequence>
<evidence type="ECO:0000313" key="1">
    <source>
        <dbReference type="EMBL" id="THE10595.1"/>
    </source>
</evidence>
<dbReference type="OrthoDB" id="2974077at2"/>
<organism evidence="1 2">
    <name type="scientific">Bacillus timonensis</name>
    <dbReference type="NCBI Taxonomy" id="1033734"/>
    <lineage>
        <taxon>Bacteria</taxon>
        <taxon>Bacillati</taxon>
        <taxon>Bacillota</taxon>
        <taxon>Bacilli</taxon>
        <taxon>Bacillales</taxon>
        <taxon>Bacillaceae</taxon>
        <taxon>Bacillus</taxon>
    </lineage>
</organism>
<comment type="caution">
    <text evidence="1">The sequence shown here is derived from an EMBL/GenBank/DDBJ whole genome shotgun (WGS) entry which is preliminary data.</text>
</comment>
<accession>A0A4S3PN89</accession>
<reference evidence="1 2" key="1">
    <citation type="journal article" date="2019" name="Indoor Air">
        <title>Impacts of indoor surface finishes on bacterial viability.</title>
        <authorList>
            <person name="Hu J."/>
            <person name="Maamar S.B."/>
            <person name="Glawe A.J."/>
            <person name="Gottel N."/>
            <person name="Gilbert J.A."/>
            <person name="Hartmann E.M."/>
        </authorList>
    </citation>
    <scope>NUCLEOTIDE SEQUENCE [LARGE SCALE GENOMIC DNA]</scope>
    <source>
        <strain evidence="1 2">AF060A6</strain>
    </source>
</reference>
<dbReference type="Proteomes" id="UP000306477">
    <property type="component" value="Unassembled WGS sequence"/>
</dbReference>
<proteinExistence type="predicted"/>
<protein>
    <submittedName>
        <fullName evidence="1">Fur-regulated basic protein FbpA</fullName>
    </submittedName>
</protein>
<evidence type="ECO:0000313" key="2">
    <source>
        <dbReference type="Proteomes" id="UP000306477"/>
    </source>
</evidence>
<dbReference type="EMBL" id="SLUB01000043">
    <property type="protein sequence ID" value="THE10595.1"/>
    <property type="molecule type" value="Genomic_DNA"/>
</dbReference>
<dbReference type="InterPro" id="IPR025072">
    <property type="entry name" value="Fur_reg_FbpA"/>
</dbReference>
<gene>
    <name evidence="1" type="primary">fbpA</name>
    <name evidence="1" type="ORF">E1I69_18115</name>
</gene>